<protein>
    <submittedName>
        <fullName evidence="9">Binding-protein-dependent transport systems inner membrane component</fullName>
    </submittedName>
</protein>
<keyword evidence="4 7" id="KW-0812">Transmembrane</keyword>
<dbReference type="InterPro" id="IPR035906">
    <property type="entry name" value="MetI-like_sf"/>
</dbReference>
<feature type="transmembrane region" description="Helical" evidence="7">
    <location>
        <begin position="96"/>
        <end position="115"/>
    </location>
</feature>
<feature type="transmembrane region" description="Helical" evidence="7">
    <location>
        <begin position="127"/>
        <end position="148"/>
    </location>
</feature>
<dbReference type="RefSeq" id="WP_034750258.1">
    <property type="nucleotide sequence ID" value="NZ_BAUT01000080.1"/>
</dbReference>
<dbReference type="InterPro" id="IPR000515">
    <property type="entry name" value="MetI-like"/>
</dbReference>
<comment type="subcellular location">
    <subcellularLocation>
        <location evidence="1 7">Cell membrane</location>
        <topology evidence="1 7">Multi-pass membrane protein</topology>
    </subcellularLocation>
</comment>
<accession>W4Q8R4</accession>
<comment type="caution">
    <text evidence="9">The sequence shown here is derived from an EMBL/GenBank/DDBJ whole genome shotgun (WGS) entry which is preliminary data.</text>
</comment>
<keyword evidence="3" id="KW-1003">Cell membrane</keyword>
<keyword evidence="2 7" id="KW-0813">Transport</keyword>
<dbReference type="CDD" id="cd06261">
    <property type="entry name" value="TM_PBP2"/>
    <property type="match status" value="1"/>
</dbReference>
<dbReference type="OrthoDB" id="5174895at2"/>
<keyword evidence="10" id="KW-1185">Reference proteome</keyword>
<dbReference type="GO" id="GO:0005886">
    <property type="term" value="C:plasma membrane"/>
    <property type="evidence" value="ECO:0007669"/>
    <property type="project" value="UniProtKB-SubCell"/>
</dbReference>
<name>W4Q8R4_9BACI</name>
<evidence type="ECO:0000256" key="1">
    <source>
        <dbReference type="ARBA" id="ARBA00004651"/>
    </source>
</evidence>
<evidence type="ECO:0000256" key="7">
    <source>
        <dbReference type="RuleBase" id="RU363032"/>
    </source>
</evidence>
<evidence type="ECO:0000313" key="10">
    <source>
        <dbReference type="Proteomes" id="UP000018890"/>
    </source>
</evidence>
<evidence type="ECO:0000313" key="9">
    <source>
        <dbReference type="EMBL" id="GAE28073.1"/>
    </source>
</evidence>
<dbReference type="Gene3D" id="1.10.3720.10">
    <property type="entry name" value="MetI-like"/>
    <property type="match status" value="1"/>
</dbReference>
<evidence type="ECO:0000256" key="5">
    <source>
        <dbReference type="ARBA" id="ARBA00022989"/>
    </source>
</evidence>
<feature type="transmembrane region" description="Helical" evidence="7">
    <location>
        <begin position="283"/>
        <end position="305"/>
    </location>
</feature>
<comment type="similarity">
    <text evidence="7">Belongs to the binding-protein-dependent transport system permease family.</text>
</comment>
<keyword evidence="6 7" id="KW-0472">Membrane</keyword>
<feature type="transmembrane region" description="Helical" evidence="7">
    <location>
        <begin position="235"/>
        <end position="257"/>
    </location>
</feature>
<keyword evidence="5 7" id="KW-1133">Transmembrane helix</keyword>
<dbReference type="EMBL" id="BAUT01000080">
    <property type="protein sequence ID" value="GAE28073.1"/>
    <property type="molecule type" value="Genomic_DNA"/>
</dbReference>
<gene>
    <name evidence="9" type="ORF">JCM9140_4263</name>
</gene>
<dbReference type="InterPro" id="IPR051393">
    <property type="entry name" value="ABC_transporter_permease"/>
</dbReference>
<dbReference type="AlphaFoldDB" id="W4Q8R4"/>
<evidence type="ECO:0000259" key="8">
    <source>
        <dbReference type="PROSITE" id="PS50928"/>
    </source>
</evidence>
<dbReference type="PROSITE" id="PS50928">
    <property type="entry name" value="ABC_TM1"/>
    <property type="match status" value="1"/>
</dbReference>
<evidence type="ECO:0000256" key="2">
    <source>
        <dbReference type="ARBA" id="ARBA00022448"/>
    </source>
</evidence>
<evidence type="ECO:0000256" key="4">
    <source>
        <dbReference type="ARBA" id="ARBA00022692"/>
    </source>
</evidence>
<dbReference type="STRING" id="1236970.JCM9140_4263"/>
<reference evidence="9" key="1">
    <citation type="journal article" date="2014" name="Genome Announc.">
        <title>Draft Genome Sequences of Three Alkaliphilic Bacillus Strains, Bacillus wakoensis JCM 9140T, Bacillus akibai JCM 9157T, and Bacillus hemicellulosilyticus JCM 9152T.</title>
        <authorList>
            <person name="Yuki M."/>
            <person name="Oshima K."/>
            <person name="Suda W."/>
            <person name="Oshida Y."/>
            <person name="Kitamura K."/>
            <person name="Iida T."/>
            <person name="Hattori M."/>
            <person name="Ohkuma M."/>
        </authorList>
    </citation>
    <scope>NUCLEOTIDE SEQUENCE [LARGE SCALE GENOMIC DNA]</scope>
    <source>
        <strain evidence="9">JCM 9140</strain>
    </source>
</reference>
<dbReference type="GO" id="GO:0055085">
    <property type="term" value="P:transmembrane transport"/>
    <property type="evidence" value="ECO:0007669"/>
    <property type="project" value="InterPro"/>
</dbReference>
<feature type="transmembrane region" description="Helical" evidence="7">
    <location>
        <begin position="177"/>
        <end position="200"/>
    </location>
</feature>
<evidence type="ECO:0000256" key="6">
    <source>
        <dbReference type="ARBA" id="ARBA00023136"/>
    </source>
</evidence>
<dbReference type="PANTHER" id="PTHR30193">
    <property type="entry name" value="ABC TRANSPORTER PERMEASE PROTEIN"/>
    <property type="match status" value="1"/>
</dbReference>
<sequence length="314" mass="35870">MKTSVVKNTKDTITSAHVKPNSLWKEMKKYKIAYVFMLPAILLISFFMLIPLCHSIIMSFYRWDGITTPTFNGLSNYTHLLTNNHFWKAAFNNLKFLVLFTALTVILGFVFAVAIDRRMKGWRIYKFVFFIPFMLVTAALGILFAQIYEPSHGILNTFLGSIGLESLQQLWLGDSNITLYSIIAVAIWQLSGWTMILYLAAIEGIDNQVHDAATIDGVTEWQRMFHIIAPMVKRITYMIILLQIIASLKTFDLIWVMTKGGPFYASEVLGTILYRTAFEQQQFGYASAVAVLMTIIVMSITLIYLKYSKLSEQE</sequence>
<dbReference type="PANTHER" id="PTHR30193:SF37">
    <property type="entry name" value="INNER MEMBRANE ABC TRANSPORTER PERMEASE PROTEIN YCJO"/>
    <property type="match status" value="1"/>
</dbReference>
<feature type="transmembrane region" description="Helical" evidence="7">
    <location>
        <begin position="32"/>
        <end position="57"/>
    </location>
</feature>
<evidence type="ECO:0000256" key="3">
    <source>
        <dbReference type="ARBA" id="ARBA00022475"/>
    </source>
</evidence>
<dbReference type="SUPFAM" id="SSF161098">
    <property type="entry name" value="MetI-like"/>
    <property type="match status" value="1"/>
</dbReference>
<dbReference type="Pfam" id="PF00528">
    <property type="entry name" value="BPD_transp_1"/>
    <property type="match status" value="1"/>
</dbReference>
<organism evidence="9 10">
    <name type="scientific">Halalkalibacter wakoensis JCM 9140</name>
    <dbReference type="NCBI Taxonomy" id="1236970"/>
    <lineage>
        <taxon>Bacteria</taxon>
        <taxon>Bacillati</taxon>
        <taxon>Bacillota</taxon>
        <taxon>Bacilli</taxon>
        <taxon>Bacillales</taxon>
        <taxon>Bacillaceae</taxon>
        <taxon>Halalkalibacter</taxon>
    </lineage>
</organism>
<proteinExistence type="inferred from homology"/>
<dbReference type="Proteomes" id="UP000018890">
    <property type="component" value="Unassembled WGS sequence"/>
</dbReference>
<feature type="domain" description="ABC transmembrane type-1" evidence="8">
    <location>
        <begin position="90"/>
        <end position="304"/>
    </location>
</feature>